<feature type="domain" description="DUF3347" evidence="2">
    <location>
        <begin position="60"/>
        <end position="136"/>
    </location>
</feature>
<organism evidence="3 4">
    <name type="scientific">Arcticibacter svalbardensis MN12-7</name>
    <dbReference type="NCBI Taxonomy" id="1150600"/>
    <lineage>
        <taxon>Bacteria</taxon>
        <taxon>Pseudomonadati</taxon>
        <taxon>Bacteroidota</taxon>
        <taxon>Sphingobacteriia</taxon>
        <taxon>Sphingobacteriales</taxon>
        <taxon>Sphingobacteriaceae</taxon>
        <taxon>Arcticibacter</taxon>
    </lineage>
</organism>
<evidence type="ECO:0000313" key="4">
    <source>
        <dbReference type="Proteomes" id="UP000014174"/>
    </source>
</evidence>
<evidence type="ECO:0000256" key="1">
    <source>
        <dbReference type="SAM" id="SignalP"/>
    </source>
</evidence>
<dbReference type="PROSITE" id="PS51257">
    <property type="entry name" value="PROKAR_LIPOPROTEIN"/>
    <property type="match status" value="1"/>
</dbReference>
<protein>
    <submittedName>
        <fullName evidence="3">Putative Co/Zn/Cd efflux system membrane fusion protein</fullName>
    </submittedName>
</protein>
<dbReference type="OrthoDB" id="5513217at2"/>
<accession>R9GTY4</accession>
<dbReference type="InterPro" id="IPR021782">
    <property type="entry name" value="DUF3347"/>
</dbReference>
<feature type="chain" id="PRO_5004481955" evidence="1">
    <location>
        <begin position="24"/>
        <end position="182"/>
    </location>
</feature>
<dbReference type="RefSeq" id="WP_016194870.1">
    <property type="nucleotide sequence ID" value="NZ_AQPN01000063.1"/>
</dbReference>
<gene>
    <name evidence="3" type="ORF">ADIARSV_1634</name>
</gene>
<dbReference type="STRING" id="1150600.ADIARSV_1634"/>
<feature type="signal peptide" evidence="1">
    <location>
        <begin position="1"/>
        <end position="23"/>
    </location>
</feature>
<dbReference type="EMBL" id="AQPN01000063">
    <property type="protein sequence ID" value="EOR95146.1"/>
    <property type="molecule type" value="Genomic_DNA"/>
</dbReference>
<proteinExistence type="predicted"/>
<dbReference type="AlphaFoldDB" id="R9GTY4"/>
<keyword evidence="1" id="KW-0732">Signal</keyword>
<evidence type="ECO:0000259" key="2">
    <source>
        <dbReference type="Pfam" id="PF11827"/>
    </source>
</evidence>
<sequence>MKRNYFVKTLMSLAFMVFITLVACSSDTKTNQSTPAAETSNSKSIQSVQPVFSDSKVKQVYSSYILLKNAVFNANVRQVKLAAQTLKTALTAVASPKGIDLSNKMANAPSLEVQRGLLTPLSAEVEKIIKASKLSSGIVYKQFCPMANNGEGGYWLASESTIKNPYYGDQMSSCGSVEEEIN</sequence>
<dbReference type="eggNOG" id="COG0845">
    <property type="taxonomic scope" value="Bacteria"/>
</dbReference>
<reference evidence="3 4" key="1">
    <citation type="journal article" date="2013" name="Genome Announc.">
        <title>Draft Genome Sequence of Arcticibacter svalbardensis Strain MN12-7T, a Member of the Family Sphingobacteriaceae Isolated from an Arctic Soil Sample.</title>
        <authorList>
            <person name="Shivaji S."/>
            <person name="Ara S."/>
            <person name="Prasad S."/>
            <person name="Manasa B.P."/>
            <person name="Begum Z."/>
            <person name="Singh A."/>
            <person name="Kumar Pinnaka A."/>
        </authorList>
    </citation>
    <scope>NUCLEOTIDE SEQUENCE [LARGE SCALE GENOMIC DNA]</scope>
    <source>
        <strain evidence="3 4">MN12-7</strain>
    </source>
</reference>
<dbReference type="Pfam" id="PF11827">
    <property type="entry name" value="DUF3347"/>
    <property type="match status" value="1"/>
</dbReference>
<keyword evidence="4" id="KW-1185">Reference proteome</keyword>
<comment type="caution">
    <text evidence="3">The sequence shown here is derived from an EMBL/GenBank/DDBJ whole genome shotgun (WGS) entry which is preliminary data.</text>
</comment>
<name>R9GTY4_9SPHI</name>
<evidence type="ECO:0000313" key="3">
    <source>
        <dbReference type="EMBL" id="EOR95146.1"/>
    </source>
</evidence>
<dbReference type="Proteomes" id="UP000014174">
    <property type="component" value="Unassembled WGS sequence"/>
</dbReference>